<dbReference type="Proteomes" id="UP000320496">
    <property type="component" value="Chromosome"/>
</dbReference>
<dbReference type="EMBL" id="CP036275">
    <property type="protein sequence ID" value="QDU39051.1"/>
    <property type="molecule type" value="Genomic_DNA"/>
</dbReference>
<evidence type="ECO:0000259" key="1">
    <source>
        <dbReference type="Pfam" id="PF01345"/>
    </source>
</evidence>
<organism evidence="2 3">
    <name type="scientific">Maioricimonas rarisocia</name>
    <dbReference type="NCBI Taxonomy" id="2528026"/>
    <lineage>
        <taxon>Bacteria</taxon>
        <taxon>Pseudomonadati</taxon>
        <taxon>Planctomycetota</taxon>
        <taxon>Planctomycetia</taxon>
        <taxon>Planctomycetales</taxon>
        <taxon>Planctomycetaceae</taxon>
        <taxon>Maioricimonas</taxon>
    </lineage>
</organism>
<dbReference type="RefSeq" id="WP_145370272.1">
    <property type="nucleotide sequence ID" value="NZ_CP036275.1"/>
</dbReference>
<reference evidence="2 3" key="1">
    <citation type="submission" date="2019-02" db="EMBL/GenBank/DDBJ databases">
        <title>Deep-cultivation of Planctomycetes and their phenomic and genomic characterization uncovers novel biology.</title>
        <authorList>
            <person name="Wiegand S."/>
            <person name="Jogler M."/>
            <person name="Boedeker C."/>
            <person name="Pinto D."/>
            <person name="Vollmers J."/>
            <person name="Rivas-Marin E."/>
            <person name="Kohn T."/>
            <person name="Peeters S.H."/>
            <person name="Heuer A."/>
            <person name="Rast P."/>
            <person name="Oberbeckmann S."/>
            <person name="Bunk B."/>
            <person name="Jeske O."/>
            <person name="Meyerdierks A."/>
            <person name="Storesund J.E."/>
            <person name="Kallscheuer N."/>
            <person name="Luecker S."/>
            <person name="Lage O.M."/>
            <person name="Pohl T."/>
            <person name="Merkel B.J."/>
            <person name="Hornburger P."/>
            <person name="Mueller R.-W."/>
            <person name="Bruemmer F."/>
            <person name="Labrenz M."/>
            <person name="Spormann A.M."/>
            <person name="Op den Camp H."/>
            <person name="Overmann J."/>
            <person name="Amann R."/>
            <person name="Jetten M.S.M."/>
            <person name="Mascher T."/>
            <person name="Medema M.H."/>
            <person name="Devos D.P."/>
            <person name="Kaster A.-K."/>
            <person name="Ovreas L."/>
            <person name="Rohde M."/>
            <person name="Galperin M.Y."/>
            <person name="Jogler C."/>
        </authorList>
    </citation>
    <scope>NUCLEOTIDE SEQUENCE [LARGE SCALE GENOMIC DNA]</scope>
    <source>
        <strain evidence="2 3">Mal4</strain>
    </source>
</reference>
<evidence type="ECO:0000313" key="3">
    <source>
        <dbReference type="Proteomes" id="UP000320496"/>
    </source>
</evidence>
<evidence type="ECO:0000313" key="2">
    <source>
        <dbReference type="EMBL" id="QDU39051.1"/>
    </source>
</evidence>
<dbReference type="InterPro" id="IPR047589">
    <property type="entry name" value="DUF11_rpt"/>
</dbReference>
<name>A0A517Z9D2_9PLAN</name>
<feature type="domain" description="DUF11" evidence="1">
    <location>
        <begin position="394"/>
        <end position="447"/>
    </location>
</feature>
<dbReference type="OrthoDB" id="252486at2"/>
<dbReference type="InterPro" id="IPR001434">
    <property type="entry name" value="OmcB-like_DUF11"/>
</dbReference>
<gene>
    <name evidence="2" type="ORF">Mal4_33860</name>
</gene>
<protein>
    <recommendedName>
        <fullName evidence="1">DUF11 domain-containing protein</fullName>
    </recommendedName>
</protein>
<dbReference type="AlphaFoldDB" id="A0A517Z9D2"/>
<accession>A0A517Z9D2</accession>
<dbReference type="KEGG" id="mri:Mal4_33860"/>
<dbReference type="Pfam" id="PF01345">
    <property type="entry name" value="DUF11"/>
    <property type="match status" value="1"/>
</dbReference>
<sequence>MTDSIRSIRRSRARTLFRRAVLAAGLWGGSAGLLLCTSSCRTPTAWQPSQPARPIASQTDELPHAAPVATMPQSVAQADSSVSQDVQHANATEPAASPSMIQQTTWVPPVPRMPASAIAPPAGTQQIPSDDRAGVAAVRPISHEIEPRTAVVAEVCPPGYPGVPNTCPPGAACPPSYAVVPPGYERWEYGDEYLCDGGDRGLPVHYDGFGRRGLETEDTIGEFKDHTGEPHVRPSSRVCIYAPRFAEVRTASLPVTDIAVNKLAANQDRIGPGGFDTRLIPGQQEQTDELRGVEMRSRASGVDVDMTDSAMAKVDRLDSHVKLVNVYEDLSFAKDVQIDQLDVAVVDDALQNALAWSGDTITYIIAHNRKGQELTSQFKAEEYVGIEDKRTPGDLKIIKLADRKTAQPGDVVTFKIHFENIGGRELFEVRIVDNLTPRLQYIEGSATSELEGRVQIEDNGEGSQILTFELFEPLPGETSGTVTFECRVR</sequence>
<dbReference type="NCBIfam" id="TIGR01451">
    <property type="entry name" value="B_ant_repeat"/>
    <property type="match status" value="1"/>
</dbReference>
<proteinExistence type="predicted"/>
<keyword evidence="3" id="KW-1185">Reference proteome</keyword>